<proteinExistence type="predicted"/>
<dbReference type="AlphaFoldDB" id="A0A8X6U6E7"/>
<name>A0A8X6U6E7_NEPPI</name>
<reference evidence="1" key="1">
    <citation type="submission" date="2020-08" db="EMBL/GenBank/DDBJ databases">
        <title>Multicomponent nature underlies the extraordinary mechanical properties of spider dragline silk.</title>
        <authorList>
            <person name="Kono N."/>
            <person name="Nakamura H."/>
            <person name="Mori M."/>
            <person name="Yoshida Y."/>
            <person name="Ohtoshi R."/>
            <person name="Malay A.D."/>
            <person name="Moran D.A.P."/>
            <person name="Tomita M."/>
            <person name="Numata K."/>
            <person name="Arakawa K."/>
        </authorList>
    </citation>
    <scope>NUCLEOTIDE SEQUENCE</scope>
</reference>
<organism evidence="1 2">
    <name type="scientific">Nephila pilipes</name>
    <name type="common">Giant wood spider</name>
    <name type="synonym">Nephila maculata</name>
    <dbReference type="NCBI Taxonomy" id="299642"/>
    <lineage>
        <taxon>Eukaryota</taxon>
        <taxon>Metazoa</taxon>
        <taxon>Ecdysozoa</taxon>
        <taxon>Arthropoda</taxon>
        <taxon>Chelicerata</taxon>
        <taxon>Arachnida</taxon>
        <taxon>Araneae</taxon>
        <taxon>Araneomorphae</taxon>
        <taxon>Entelegynae</taxon>
        <taxon>Araneoidea</taxon>
        <taxon>Nephilidae</taxon>
        <taxon>Nephila</taxon>
    </lineage>
</organism>
<keyword evidence="2" id="KW-1185">Reference proteome</keyword>
<evidence type="ECO:0000313" key="1">
    <source>
        <dbReference type="EMBL" id="GFT82978.1"/>
    </source>
</evidence>
<sequence>MLLVAEVALCCWSGKLYCGDEIRCVGLQAGEHGMRQEACNTAALFAGGGCRCTAARACIKPFLPAFMAASGSVVSLMWSYRQVWIYSAAVASVSQQCSVQARRGEF</sequence>
<accession>A0A8X6U6E7</accession>
<gene>
    <name evidence="1" type="ORF">NPIL_87541</name>
</gene>
<dbReference type="Proteomes" id="UP000887013">
    <property type="component" value="Unassembled WGS sequence"/>
</dbReference>
<protein>
    <submittedName>
        <fullName evidence="1">Uncharacterized protein</fullName>
    </submittedName>
</protein>
<evidence type="ECO:0000313" key="2">
    <source>
        <dbReference type="Proteomes" id="UP000887013"/>
    </source>
</evidence>
<dbReference type="EMBL" id="BMAW01119089">
    <property type="protein sequence ID" value="GFT82978.1"/>
    <property type="molecule type" value="Genomic_DNA"/>
</dbReference>
<comment type="caution">
    <text evidence="1">The sequence shown here is derived from an EMBL/GenBank/DDBJ whole genome shotgun (WGS) entry which is preliminary data.</text>
</comment>